<dbReference type="PANTHER" id="PTHR31190:SF134">
    <property type="entry name" value="ETHYLENE-RESPONSIVE TRANSCRIPTION FACTOR ERF098-LIKE"/>
    <property type="match status" value="1"/>
</dbReference>
<gene>
    <name evidence="9" type="ORF">C2S53_013453</name>
</gene>
<comment type="caution">
    <text evidence="9">The sequence shown here is derived from an EMBL/GenBank/DDBJ whole genome shotgun (WGS) entry which is preliminary data.</text>
</comment>
<evidence type="ECO:0000256" key="5">
    <source>
        <dbReference type="ARBA" id="ARBA00023163"/>
    </source>
</evidence>
<dbReference type="PROSITE" id="PS51032">
    <property type="entry name" value="AP2_ERF"/>
    <property type="match status" value="1"/>
</dbReference>
<keyword evidence="2" id="KW-0611">Plant defense</keyword>
<feature type="region of interest" description="Disordered" evidence="7">
    <location>
        <begin position="75"/>
        <end position="102"/>
    </location>
</feature>
<dbReference type="GO" id="GO:0003677">
    <property type="term" value="F:DNA binding"/>
    <property type="evidence" value="ECO:0007669"/>
    <property type="project" value="UniProtKB-KW"/>
</dbReference>
<keyword evidence="4 9" id="KW-0238">DNA-binding</keyword>
<proteinExistence type="predicted"/>
<dbReference type="PRINTS" id="PR00367">
    <property type="entry name" value="ETHRSPELEMNT"/>
</dbReference>
<dbReference type="CDD" id="cd00018">
    <property type="entry name" value="AP2"/>
    <property type="match status" value="1"/>
</dbReference>
<dbReference type="InterPro" id="IPR001471">
    <property type="entry name" value="AP2/ERF_dom"/>
</dbReference>
<evidence type="ECO:0000256" key="7">
    <source>
        <dbReference type="SAM" id="MobiDB-lite"/>
    </source>
</evidence>
<dbReference type="EMBL" id="SDAM02029606">
    <property type="protein sequence ID" value="KAH6755412.1"/>
    <property type="molecule type" value="Genomic_DNA"/>
</dbReference>
<comment type="subcellular location">
    <subcellularLocation>
        <location evidence="1">Nucleus</location>
    </subcellularLocation>
</comment>
<dbReference type="SMART" id="SM00380">
    <property type="entry name" value="AP2"/>
    <property type="match status" value="1"/>
</dbReference>
<protein>
    <submittedName>
        <fullName evidence="9">Integrase-type DNA-binding superfamily protein</fullName>
    </submittedName>
</protein>
<dbReference type="InterPro" id="IPR044808">
    <property type="entry name" value="ERF_plant"/>
</dbReference>
<reference evidence="9 10" key="1">
    <citation type="journal article" date="2021" name="Nat. Commun.">
        <title>Incipient diploidization of the medicinal plant Perilla within 10,000 years.</title>
        <authorList>
            <person name="Zhang Y."/>
            <person name="Shen Q."/>
            <person name="Leng L."/>
            <person name="Zhang D."/>
            <person name="Chen S."/>
            <person name="Shi Y."/>
            <person name="Ning Z."/>
            <person name="Chen S."/>
        </authorList>
    </citation>
    <scope>NUCLEOTIDE SEQUENCE [LARGE SCALE GENOMIC DNA]</scope>
    <source>
        <strain evidence="10">cv. PC099</strain>
    </source>
</reference>
<dbReference type="Pfam" id="PF00847">
    <property type="entry name" value="AP2"/>
    <property type="match status" value="1"/>
</dbReference>
<evidence type="ECO:0000259" key="8">
    <source>
        <dbReference type="PROSITE" id="PS51032"/>
    </source>
</evidence>
<feature type="compositionally biased region" description="Polar residues" evidence="7">
    <location>
        <begin position="75"/>
        <end position="95"/>
    </location>
</feature>
<sequence>MENEQKAVKYRGIRRRPWGKFAAEIRDPNRNGARLWLGTFDTAEDAARAYDRAAYALRGHQAILNFPNDGHYRNPSPTLTTNSQLINAPPTSSQAPGAAEGSFRGRRDGIIELEYLDNNLLEDLLATHHDCRSEFWVVIEFPKYGNHLASNISSFTSGKQRRRRADAAVHLLRHLVGSFPPNQEISKKSPESVQPNVNEGLNFMNMLNNDYYDSFCVVEEKPQMKQFSYADTYPIADESGLKPLTPTDGANVYFSSDQGSFSFDCSDFGWGENCAKTPEISSVLSTVLEDEQAQFTEDSAKANPENLVSSDDLSTFDSQMKLFQMPYLESNWDASIDAFLNGDATQDGGNEMDLWYPCTRCRSVLRFCTRNAAGYRRCRLQISPSHRPSGDAVSRPRHLSRYRESSQSRRRELS</sequence>
<dbReference type="FunFam" id="3.30.730.10:FF:000001">
    <property type="entry name" value="Ethylene-responsive transcription factor 2"/>
    <property type="match status" value="1"/>
</dbReference>
<organism evidence="9 10">
    <name type="scientific">Perilla frutescens var. hirtella</name>
    <name type="common">Perilla citriodora</name>
    <name type="synonym">Perilla setoyensis</name>
    <dbReference type="NCBI Taxonomy" id="608512"/>
    <lineage>
        <taxon>Eukaryota</taxon>
        <taxon>Viridiplantae</taxon>
        <taxon>Streptophyta</taxon>
        <taxon>Embryophyta</taxon>
        <taxon>Tracheophyta</taxon>
        <taxon>Spermatophyta</taxon>
        <taxon>Magnoliopsida</taxon>
        <taxon>eudicotyledons</taxon>
        <taxon>Gunneridae</taxon>
        <taxon>Pentapetalae</taxon>
        <taxon>asterids</taxon>
        <taxon>lamiids</taxon>
        <taxon>Lamiales</taxon>
        <taxon>Lamiaceae</taxon>
        <taxon>Nepetoideae</taxon>
        <taxon>Elsholtzieae</taxon>
        <taxon>Perilla</taxon>
    </lineage>
</organism>
<keyword evidence="5" id="KW-0804">Transcription</keyword>
<evidence type="ECO:0000313" key="9">
    <source>
        <dbReference type="EMBL" id="KAH6755412.1"/>
    </source>
</evidence>
<evidence type="ECO:0000256" key="2">
    <source>
        <dbReference type="ARBA" id="ARBA00022821"/>
    </source>
</evidence>
<evidence type="ECO:0000256" key="3">
    <source>
        <dbReference type="ARBA" id="ARBA00023015"/>
    </source>
</evidence>
<dbReference type="PANTHER" id="PTHR31190">
    <property type="entry name" value="DNA-BINDING DOMAIN"/>
    <property type="match status" value="1"/>
</dbReference>
<evidence type="ECO:0000256" key="4">
    <source>
        <dbReference type="ARBA" id="ARBA00023125"/>
    </source>
</evidence>
<name>A0AAD4IM57_PERFH</name>
<evidence type="ECO:0000256" key="1">
    <source>
        <dbReference type="ARBA" id="ARBA00004123"/>
    </source>
</evidence>
<feature type="domain" description="AP2/ERF" evidence="8">
    <location>
        <begin position="9"/>
        <end position="67"/>
    </location>
</feature>
<dbReference type="Gene3D" id="3.30.730.10">
    <property type="entry name" value="AP2/ERF domain"/>
    <property type="match status" value="1"/>
</dbReference>
<dbReference type="InterPro" id="IPR016177">
    <property type="entry name" value="DNA-bd_dom_sf"/>
</dbReference>
<accession>A0AAD4IM57</accession>
<dbReference type="GO" id="GO:0005634">
    <property type="term" value="C:nucleus"/>
    <property type="evidence" value="ECO:0007669"/>
    <property type="project" value="UniProtKB-SubCell"/>
</dbReference>
<dbReference type="Proteomes" id="UP001190926">
    <property type="component" value="Unassembled WGS sequence"/>
</dbReference>
<dbReference type="GO" id="GO:0003700">
    <property type="term" value="F:DNA-binding transcription factor activity"/>
    <property type="evidence" value="ECO:0007669"/>
    <property type="project" value="InterPro"/>
</dbReference>
<dbReference type="GO" id="GO:0006952">
    <property type="term" value="P:defense response"/>
    <property type="evidence" value="ECO:0007669"/>
    <property type="project" value="UniProtKB-KW"/>
</dbReference>
<dbReference type="GO" id="GO:0009873">
    <property type="term" value="P:ethylene-activated signaling pathway"/>
    <property type="evidence" value="ECO:0007669"/>
    <property type="project" value="InterPro"/>
</dbReference>
<evidence type="ECO:0000313" key="10">
    <source>
        <dbReference type="Proteomes" id="UP001190926"/>
    </source>
</evidence>
<feature type="region of interest" description="Disordered" evidence="7">
    <location>
        <begin position="385"/>
        <end position="414"/>
    </location>
</feature>
<feature type="compositionally biased region" description="Basic and acidic residues" evidence="7">
    <location>
        <begin position="401"/>
        <end position="414"/>
    </location>
</feature>
<dbReference type="SUPFAM" id="SSF54171">
    <property type="entry name" value="DNA-binding domain"/>
    <property type="match status" value="1"/>
</dbReference>
<dbReference type="InterPro" id="IPR036955">
    <property type="entry name" value="AP2/ERF_dom_sf"/>
</dbReference>
<keyword evidence="10" id="KW-1185">Reference proteome</keyword>
<keyword evidence="3" id="KW-0805">Transcription regulation</keyword>
<evidence type="ECO:0000256" key="6">
    <source>
        <dbReference type="ARBA" id="ARBA00023242"/>
    </source>
</evidence>
<keyword evidence="6" id="KW-0539">Nucleus</keyword>
<dbReference type="AlphaFoldDB" id="A0AAD4IM57"/>